<name>A0A2K2DR89_BRADI</name>
<reference evidence="1 2" key="1">
    <citation type="journal article" date="2010" name="Nature">
        <title>Genome sequencing and analysis of the model grass Brachypodium distachyon.</title>
        <authorList>
            <consortium name="International Brachypodium Initiative"/>
        </authorList>
    </citation>
    <scope>NUCLEOTIDE SEQUENCE [LARGE SCALE GENOMIC DNA]</scope>
    <source>
        <strain evidence="1 2">Bd21</strain>
    </source>
</reference>
<evidence type="ECO:0000313" key="1">
    <source>
        <dbReference type="EMBL" id="PNT76795.1"/>
    </source>
</evidence>
<dbReference type="Gramene" id="PNT76795">
    <property type="protein sequence ID" value="PNT76795"/>
    <property type="gene ID" value="BRADI_1g53645v3"/>
</dbReference>
<organism evidence="1">
    <name type="scientific">Brachypodium distachyon</name>
    <name type="common">Purple false brome</name>
    <name type="synonym">Trachynia distachya</name>
    <dbReference type="NCBI Taxonomy" id="15368"/>
    <lineage>
        <taxon>Eukaryota</taxon>
        <taxon>Viridiplantae</taxon>
        <taxon>Streptophyta</taxon>
        <taxon>Embryophyta</taxon>
        <taxon>Tracheophyta</taxon>
        <taxon>Spermatophyta</taxon>
        <taxon>Magnoliopsida</taxon>
        <taxon>Liliopsida</taxon>
        <taxon>Poales</taxon>
        <taxon>Poaceae</taxon>
        <taxon>BOP clade</taxon>
        <taxon>Pooideae</taxon>
        <taxon>Stipodae</taxon>
        <taxon>Brachypodieae</taxon>
        <taxon>Brachypodium</taxon>
    </lineage>
</organism>
<evidence type="ECO:0000313" key="2">
    <source>
        <dbReference type="EnsemblPlants" id="PNT76795"/>
    </source>
</evidence>
<dbReference type="InParanoid" id="A0A2K2DR89"/>
<keyword evidence="3" id="KW-1185">Reference proteome</keyword>
<dbReference type="EnsemblPlants" id="PNT76795">
    <property type="protein sequence ID" value="PNT76795"/>
    <property type="gene ID" value="BRADI_1g53645v3"/>
</dbReference>
<evidence type="ECO:0000313" key="3">
    <source>
        <dbReference type="Proteomes" id="UP000008810"/>
    </source>
</evidence>
<reference evidence="2" key="3">
    <citation type="submission" date="2018-08" db="UniProtKB">
        <authorList>
            <consortium name="EnsemblPlants"/>
        </authorList>
    </citation>
    <scope>IDENTIFICATION</scope>
    <source>
        <strain evidence="2">cv. Bd21</strain>
    </source>
</reference>
<protein>
    <submittedName>
        <fullName evidence="1 2">Uncharacterized protein</fullName>
    </submittedName>
</protein>
<sequence length="103" mass="11695">MSQLKHHVPPYTPVSYQVPPDFTDAEFLLVPDRILQRSLIKCSNRAAPGVLSSGRTCQNPWRLGRVWLICSGISLVLWLWNKSDQSQVVASHQEDRRAAVNQE</sequence>
<gene>
    <name evidence="1" type="ORF">BRADI_1g53645v3</name>
</gene>
<dbReference type="AlphaFoldDB" id="A0A2K2DR89"/>
<dbReference type="Proteomes" id="UP000008810">
    <property type="component" value="Chromosome 1"/>
</dbReference>
<reference evidence="1" key="2">
    <citation type="submission" date="2017-06" db="EMBL/GenBank/DDBJ databases">
        <title>WGS assembly of Brachypodium distachyon.</title>
        <authorList>
            <consortium name="The International Brachypodium Initiative"/>
            <person name="Lucas S."/>
            <person name="Harmon-Smith M."/>
            <person name="Lail K."/>
            <person name="Tice H."/>
            <person name="Grimwood J."/>
            <person name="Bruce D."/>
            <person name="Barry K."/>
            <person name="Shu S."/>
            <person name="Lindquist E."/>
            <person name="Wang M."/>
            <person name="Pitluck S."/>
            <person name="Vogel J.P."/>
            <person name="Garvin D.F."/>
            <person name="Mockler T.C."/>
            <person name="Schmutz J."/>
            <person name="Rokhsar D."/>
            <person name="Bevan M.W."/>
        </authorList>
    </citation>
    <scope>NUCLEOTIDE SEQUENCE</scope>
    <source>
        <strain evidence="1">Bd21</strain>
    </source>
</reference>
<dbReference type="EMBL" id="CM000880">
    <property type="protein sequence ID" value="PNT76795.1"/>
    <property type="molecule type" value="Genomic_DNA"/>
</dbReference>
<proteinExistence type="predicted"/>
<accession>A0A2K2DR89</accession>